<comment type="caution">
    <text evidence="2">The sequence shown here is derived from an EMBL/GenBank/DDBJ whole genome shotgun (WGS) entry which is preliminary data.</text>
</comment>
<protein>
    <recommendedName>
        <fullName evidence="4">Glucokinase</fullName>
    </recommendedName>
</protein>
<dbReference type="Pfam" id="PF00480">
    <property type="entry name" value="ROK"/>
    <property type="match status" value="1"/>
</dbReference>
<comment type="similarity">
    <text evidence="1">Belongs to the ROK (NagC/XylR) family.</text>
</comment>
<organism evidence="2 3">
    <name type="scientific">Mycoplasmopsis agassizii</name>
    <dbReference type="NCBI Taxonomy" id="33922"/>
    <lineage>
        <taxon>Bacteria</taxon>
        <taxon>Bacillati</taxon>
        <taxon>Mycoplasmatota</taxon>
        <taxon>Mycoplasmoidales</taxon>
        <taxon>Metamycoplasmataceae</taxon>
        <taxon>Mycoplasmopsis</taxon>
    </lineage>
</organism>
<evidence type="ECO:0000313" key="2">
    <source>
        <dbReference type="EMBL" id="PAK21396.1"/>
    </source>
</evidence>
<dbReference type="EMBL" id="NQNY01000005">
    <property type="protein sequence ID" value="PAK21396.1"/>
    <property type="molecule type" value="Genomic_DNA"/>
</dbReference>
<dbReference type="SUPFAM" id="SSF53067">
    <property type="entry name" value="Actin-like ATPase domain"/>
    <property type="match status" value="1"/>
</dbReference>
<dbReference type="AlphaFoldDB" id="A0A269TK01"/>
<accession>A0A269TK01</accession>
<dbReference type="RefSeq" id="WP_095334705.1">
    <property type="nucleotide sequence ID" value="NZ_NQNY01000005.1"/>
</dbReference>
<proteinExistence type="inferred from homology"/>
<gene>
    <name evidence="2" type="ORF">CJJ23_01970</name>
</gene>
<dbReference type="PANTHER" id="PTHR18964:SF149">
    <property type="entry name" value="BIFUNCTIONAL UDP-N-ACETYLGLUCOSAMINE 2-EPIMERASE_N-ACETYLMANNOSAMINE KINASE"/>
    <property type="match status" value="1"/>
</dbReference>
<evidence type="ECO:0000256" key="1">
    <source>
        <dbReference type="ARBA" id="ARBA00006479"/>
    </source>
</evidence>
<dbReference type="Gene3D" id="3.30.420.40">
    <property type="match status" value="2"/>
</dbReference>
<dbReference type="InterPro" id="IPR043129">
    <property type="entry name" value="ATPase_NBD"/>
</dbReference>
<evidence type="ECO:0000313" key="3">
    <source>
        <dbReference type="Proteomes" id="UP000216943"/>
    </source>
</evidence>
<evidence type="ECO:0008006" key="4">
    <source>
        <dbReference type="Google" id="ProtNLM"/>
    </source>
</evidence>
<reference evidence="3" key="1">
    <citation type="submission" date="2017-08" db="EMBL/GenBank/DDBJ databases">
        <authorList>
            <person name="Alvarez-Ponce D."/>
            <person name="Weitzman C.L."/>
            <person name="Tillett R.L."/>
            <person name="Sandmeier F.C."/>
            <person name="Tracy C.R."/>
        </authorList>
    </citation>
    <scope>NUCLEOTIDE SEQUENCE [LARGE SCALE GENOMIC DNA]</scope>
    <source>
        <strain evidence="3">723</strain>
    </source>
</reference>
<dbReference type="OrthoDB" id="9796533at2"/>
<sequence length="297" mass="33385">MTEQLIVVDIGGTKTRVATIKNNVVEQHWIFATEKNDAVKTLDEVIKIANLLDAKYAAVCMPGPSDFEKGISLDTPNLRGTWLNFNVKQHLLKNTKLIDIFFENDANVMAFGNHKAYNLNEKDVTQFFTISTGLGAGLIINNKIFLGANRYAQEVAKAPTAFDKTNTDLGPGSLEYYVSGSWIEKQAQKQGLNLSTKEIFESYKSNLESKKLIDKGIETLASTFAIAMAFINPNYFIIGGSVAHYNWWYVEAAFEMAKSMTTIQQYENVKLLIDKFADDSALIGLNYWLKDKLEKKY</sequence>
<dbReference type="PANTHER" id="PTHR18964">
    <property type="entry name" value="ROK (REPRESSOR, ORF, KINASE) FAMILY"/>
    <property type="match status" value="1"/>
</dbReference>
<dbReference type="Proteomes" id="UP000216943">
    <property type="component" value="Unassembled WGS sequence"/>
</dbReference>
<dbReference type="InterPro" id="IPR000600">
    <property type="entry name" value="ROK"/>
</dbReference>
<name>A0A269TK01_9BACT</name>